<organism evidence="1 2">
    <name type="scientific">Citrus x changshan-huyou</name>
    <dbReference type="NCBI Taxonomy" id="2935761"/>
    <lineage>
        <taxon>Eukaryota</taxon>
        <taxon>Viridiplantae</taxon>
        <taxon>Streptophyta</taxon>
        <taxon>Embryophyta</taxon>
        <taxon>Tracheophyta</taxon>
        <taxon>Spermatophyta</taxon>
        <taxon>Magnoliopsida</taxon>
        <taxon>eudicotyledons</taxon>
        <taxon>Gunneridae</taxon>
        <taxon>Pentapetalae</taxon>
        <taxon>rosids</taxon>
        <taxon>malvids</taxon>
        <taxon>Sapindales</taxon>
        <taxon>Rutaceae</taxon>
        <taxon>Aurantioideae</taxon>
        <taxon>Citrus</taxon>
    </lineage>
</organism>
<dbReference type="AlphaFoldDB" id="A0AAP0M6V3"/>
<sequence length="58" mass="6441">MAASSVESESSYHFYVKEIIKSKQIALAWAVVVSRIRNSGSIPREISQAQLDRTESVS</sequence>
<comment type="caution">
    <text evidence="1">The sequence shown here is derived from an EMBL/GenBank/DDBJ whole genome shotgun (WGS) entry which is preliminary data.</text>
</comment>
<dbReference type="EMBL" id="JBCGBO010000005">
    <property type="protein sequence ID" value="KAK9199229.1"/>
    <property type="molecule type" value="Genomic_DNA"/>
</dbReference>
<evidence type="ECO:0000313" key="1">
    <source>
        <dbReference type="EMBL" id="KAK9199229.1"/>
    </source>
</evidence>
<name>A0AAP0M6V3_9ROSI</name>
<evidence type="ECO:0000313" key="2">
    <source>
        <dbReference type="Proteomes" id="UP001428341"/>
    </source>
</evidence>
<reference evidence="1 2" key="1">
    <citation type="submission" date="2024-05" db="EMBL/GenBank/DDBJ databases">
        <title>Haplotype-resolved chromosome-level genome assembly of Huyou (Citrus changshanensis).</title>
        <authorList>
            <person name="Miao C."/>
            <person name="Chen W."/>
            <person name="Wu Y."/>
            <person name="Wang L."/>
            <person name="Zhao S."/>
            <person name="Grierson D."/>
            <person name="Xu C."/>
            <person name="Chen K."/>
        </authorList>
    </citation>
    <scope>NUCLEOTIDE SEQUENCE [LARGE SCALE GENOMIC DNA]</scope>
    <source>
        <strain evidence="1">01-14</strain>
        <tissue evidence="1">Leaf</tissue>
    </source>
</reference>
<accession>A0AAP0M6V3</accession>
<dbReference type="Proteomes" id="UP001428341">
    <property type="component" value="Unassembled WGS sequence"/>
</dbReference>
<proteinExistence type="predicted"/>
<gene>
    <name evidence="1" type="ORF">WN944_014417</name>
</gene>
<protein>
    <submittedName>
        <fullName evidence="1">Uncharacterized protein</fullName>
    </submittedName>
</protein>
<keyword evidence="2" id="KW-1185">Reference proteome</keyword>